<dbReference type="InterPro" id="IPR029068">
    <property type="entry name" value="Glyas_Bleomycin-R_OHBP_Dase"/>
</dbReference>
<reference evidence="2" key="2">
    <citation type="submission" date="2020-09" db="EMBL/GenBank/DDBJ databases">
        <authorList>
            <person name="Sun Q."/>
            <person name="Ohkuma M."/>
        </authorList>
    </citation>
    <scope>NUCLEOTIDE SEQUENCE</scope>
    <source>
        <strain evidence="2">JCM 15325</strain>
    </source>
</reference>
<reference evidence="2" key="1">
    <citation type="journal article" date="2014" name="Int. J. Syst. Evol. Microbiol.">
        <title>Complete genome sequence of Corynebacterium casei LMG S-19264T (=DSM 44701T), isolated from a smear-ripened cheese.</title>
        <authorList>
            <consortium name="US DOE Joint Genome Institute (JGI-PGF)"/>
            <person name="Walter F."/>
            <person name="Albersmeier A."/>
            <person name="Kalinowski J."/>
            <person name="Ruckert C."/>
        </authorList>
    </citation>
    <scope>NUCLEOTIDE SEQUENCE</scope>
    <source>
        <strain evidence="2">JCM 15325</strain>
    </source>
</reference>
<dbReference type="AlphaFoldDB" id="A0A917SAS2"/>
<organism evidence="2 3">
    <name type="scientific">Sporolactobacillus putidus</name>
    <dbReference type="NCBI Taxonomy" id="492735"/>
    <lineage>
        <taxon>Bacteria</taxon>
        <taxon>Bacillati</taxon>
        <taxon>Bacillota</taxon>
        <taxon>Bacilli</taxon>
        <taxon>Bacillales</taxon>
        <taxon>Sporolactobacillaceae</taxon>
        <taxon>Sporolactobacillus</taxon>
    </lineage>
</organism>
<dbReference type="InterPro" id="IPR025870">
    <property type="entry name" value="Glyoxalase-like_dom"/>
</dbReference>
<accession>A0A917SAS2</accession>
<protein>
    <submittedName>
        <fullName evidence="2">Glyoxalase/bleomycin resistance/dioxygenase family protein</fullName>
    </submittedName>
</protein>
<keyword evidence="3" id="KW-1185">Reference proteome</keyword>
<comment type="caution">
    <text evidence="2">The sequence shown here is derived from an EMBL/GenBank/DDBJ whole genome shotgun (WGS) entry which is preliminary data.</text>
</comment>
<feature type="domain" description="VOC" evidence="1">
    <location>
        <begin position="2"/>
        <end position="118"/>
    </location>
</feature>
<evidence type="ECO:0000259" key="1">
    <source>
        <dbReference type="PROSITE" id="PS51819"/>
    </source>
</evidence>
<gene>
    <name evidence="2" type="ORF">GCM10007968_31210</name>
</gene>
<evidence type="ECO:0000313" key="3">
    <source>
        <dbReference type="Proteomes" id="UP000654670"/>
    </source>
</evidence>
<dbReference type="PROSITE" id="PS51819">
    <property type="entry name" value="VOC"/>
    <property type="match status" value="1"/>
</dbReference>
<sequence>MKFMCSLITVEDINRSRAFYEKLLQQKVKYDFGENILFESGFAIHLKSHFSNLIDNRAMIMGGNNFELYFEHDDVDAFVEKLKNNKVELLHEAREQPWRQKVVRFYDPDKNIIEVGESLEFLSFRLSEEGKSAEEIAEMMTMTDQFVKESICQIKKARRDLTENRGE</sequence>
<dbReference type="SUPFAM" id="SSF54593">
    <property type="entry name" value="Glyoxalase/Bleomycin resistance protein/Dihydroxybiphenyl dioxygenase"/>
    <property type="match status" value="1"/>
</dbReference>
<name>A0A917SAS2_9BACL</name>
<dbReference type="InterPro" id="IPR037523">
    <property type="entry name" value="VOC_core"/>
</dbReference>
<evidence type="ECO:0000313" key="2">
    <source>
        <dbReference type="EMBL" id="GGL64997.1"/>
    </source>
</evidence>
<dbReference type="Gene3D" id="3.10.180.10">
    <property type="entry name" value="2,3-Dihydroxybiphenyl 1,2-Dioxygenase, domain 1"/>
    <property type="match status" value="1"/>
</dbReference>
<dbReference type="Proteomes" id="UP000654670">
    <property type="component" value="Unassembled WGS sequence"/>
</dbReference>
<proteinExistence type="predicted"/>
<dbReference type="EMBL" id="BMOK01000021">
    <property type="protein sequence ID" value="GGL64997.1"/>
    <property type="molecule type" value="Genomic_DNA"/>
</dbReference>
<dbReference type="RefSeq" id="WP_188805047.1">
    <property type="nucleotide sequence ID" value="NZ_BMOK01000021.1"/>
</dbReference>
<dbReference type="Pfam" id="PF12681">
    <property type="entry name" value="Glyoxalase_2"/>
    <property type="match status" value="1"/>
</dbReference>